<dbReference type="RefSeq" id="WP_048498533.1">
    <property type="nucleotide sequence ID" value="NZ_LFNG01000003.1"/>
</dbReference>
<evidence type="ECO:0000313" key="3">
    <source>
        <dbReference type="Proteomes" id="UP000035900"/>
    </source>
</evidence>
<keyword evidence="3" id="KW-1185">Reference proteome</keyword>
<feature type="signal peptide" evidence="1">
    <location>
        <begin position="1"/>
        <end position="19"/>
    </location>
</feature>
<dbReference type="PATRIC" id="fig|1304281.5.peg.547"/>
<accession>A0A0J7J229</accession>
<dbReference type="OrthoDB" id="1234616at2"/>
<comment type="caution">
    <text evidence="2">The sequence shown here is derived from an EMBL/GenBank/DDBJ whole genome shotgun (WGS) entry which is preliminary data.</text>
</comment>
<dbReference type="Proteomes" id="UP000035900">
    <property type="component" value="Unassembled WGS sequence"/>
</dbReference>
<reference evidence="2 3" key="1">
    <citation type="journal article" date="2004" name="Int. J. Syst. Evol. Microbiol.">
        <title>Kaistella koreensis gen. nov., sp. nov., a novel member of the Chryseobacterium-Bergeyella-Riemerella branch.</title>
        <authorList>
            <person name="Kim M.K."/>
            <person name="Im W.T."/>
            <person name="Shin Y.K."/>
            <person name="Lim J.H."/>
            <person name="Kim S.H."/>
            <person name="Lee B.C."/>
            <person name="Park M.Y."/>
            <person name="Lee K.Y."/>
            <person name="Lee S.T."/>
        </authorList>
    </citation>
    <scope>NUCLEOTIDE SEQUENCE [LARGE SCALE GENOMIC DNA]</scope>
    <source>
        <strain evidence="2 3">CCUG 49689</strain>
    </source>
</reference>
<keyword evidence="1" id="KW-0732">Signal</keyword>
<name>A0A0J7J229_9FLAO</name>
<proteinExistence type="predicted"/>
<sequence>MKTKFILFFVLASFISVHSQTLTLVSEFSGIPLSKVMVFSSDGKLVTTSDIYGTIDKVALDPNKSEYSLIYDNFVIGKLNQADFNQPVIKLREKIVDVEPVVIKDNAKAKYILLKGNFNTYVFVNNKLNSYGDGIITFVFDNKTKELRSKKVQQYRVFELLNPNDVRKNTSEWDYKFFLNLPDMNSLVNINDFKNKENTVVKEVSASGKDIVEVRKKLLQDKEFSLLGYRFFDSDTAIDFSFGKGSKKSYRDLLEFSDLRKVKLKHKSEPNFNQIIVQKNFYPTEMEFSDQVQVDDVKFRPGSSKYKTQFWQEDSFPNMQKVFESFFKNDLREVKNK</sequence>
<feature type="chain" id="PRO_5005289055" evidence="1">
    <location>
        <begin position="20"/>
        <end position="337"/>
    </location>
</feature>
<dbReference type="AlphaFoldDB" id="A0A0J7J229"/>
<dbReference type="STRING" id="1304281.ACM44_02535"/>
<gene>
    <name evidence="2" type="ORF">ACM44_02535</name>
</gene>
<protein>
    <submittedName>
        <fullName evidence="2">Uncharacterized protein</fullName>
    </submittedName>
</protein>
<dbReference type="EMBL" id="LFNG01000003">
    <property type="protein sequence ID" value="KMQ72337.1"/>
    <property type="molecule type" value="Genomic_DNA"/>
</dbReference>
<evidence type="ECO:0000313" key="2">
    <source>
        <dbReference type="EMBL" id="KMQ72337.1"/>
    </source>
</evidence>
<organism evidence="2 3">
    <name type="scientific">Chryseobacterium koreense CCUG 49689</name>
    <dbReference type="NCBI Taxonomy" id="1304281"/>
    <lineage>
        <taxon>Bacteria</taxon>
        <taxon>Pseudomonadati</taxon>
        <taxon>Bacteroidota</taxon>
        <taxon>Flavobacteriia</taxon>
        <taxon>Flavobacteriales</taxon>
        <taxon>Weeksellaceae</taxon>
        <taxon>Chryseobacterium group</taxon>
        <taxon>Chryseobacterium</taxon>
    </lineage>
</organism>
<evidence type="ECO:0000256" key="1">
    <source>
        <dbReference type="SAM" id="SignalP"/>
    </source>
</evidence>